<evidence type="ECO:0000256" key="1">
    <source>
        <dbReference type="ARBA" id="ARBA00004370"/>
    </source>
</evidence>
<dbReference type="Proteomes" id="UP000465306">
    <property type="component" value="Unassembled WGS sequence"/>
</dbReference>
<dbReference type="EMBL" id="CP065047">
    <property type="protein sequence ID" value="QPI37130.1"/>
    <property type="molecule type" value="Genomic_DNA"/>
</dbReference>
<reference evidence="5" key="2">
    <citation type="submission" date="2020-02" db="EMBL/GenBank/DDBJ databases">
        <authorList>
            <person name="Matsumoto Y."/>
            <person name="Kinjo T."/>
            <person name="Motooka D."/>
            <person name="Nabeya D."/>
            <person name="Jung N."/>
            <person name="Uechi K."/>
            <person name="Horii T."/>
            <person name="Iida T."/>
            <person name="Fujita J."/>
            <person name="Nakamura S."/>
        </authorList>
    </citation>
    <scope>NUCLEOTIDE SEQUENCE</scope>
    <source>
        <strain evidence="5">JCM 13573</strain>
    </source>
</reference>
<dbReference type="PANTHER" id="PTHR37042">
    <property type="entry name" value="OUTER MEMBRANE PROTEIN RV1973"/>
    <property type="match status" value="1"/>
</dbReference>
<protein>
    <recommendedName>
        <fullName evidence="9">Mce protein</fullName>
    </recommendedName>
</protein>
<dbReference type="EMBL" id="BLKU01000005">
    <property type="protein sequence ID" value="GFG66793.1"/>
    <property type="molecule type" value="Genomic_DNA"/>
</dbReference>
<dbReference type="KEGG" id="mku:I2456_22390"/>
<keyword evidence="7" id="KW-1185">Reference proteome</keyword>
<feature type="compositionally biased region" description="Low complexity" evidence="3">
    <location>
        <begin position="10"/>
        <end position="24"/>
    </location>
</feature>
<accession>A0AAX1J6S9</accession>
<evidence type="ECO:0000313" key="6">
    <source>
        <dbReference type="EMBL" id="QPI37130.1"/>
    </source>
</evidence>
<keyword evidence="4" id="KW-0812">Transmembrane</keyword>
<feature type="compositionally biased region" description="Basic and acidic residues" evidence="3">
    <location>
        <begin position="25"/>
        <end position="39"/>
    </location>
</feature>
<proteinExistence type="predicted"/>
<dbReference type="GO" id="GO:0016020">
    <property type="term" value="C:membrane"/>
    <property type="evidence" value="ECO:0007669"/>
    <property type="project" value="UniProtKB-SubCell"/>
</dbReference>
<reference evidence="5 7" key="1">
    <citation type="journal article" date="2019" name="Emerg. Microbes Infect.">
        <title>Comprehensive subspecies identification of 175 nontuberculous mycobacteria species based on 7547 genomic profiles.</title>
        <authorList>
            <person name="Matsumoto Y."/>
            <person name="Kinjo T."/>
            <person name="Motooka D."/>
            <person name="Nabeya D."/>
            <person name="Jung N."/>
            <person name="Uechi K."/>
            <person name="Horii T."/>
            <person name="Iida T."/>
            <person name="Fujita J."/>
            <person name="Nakamura S."/>
        </authorList>
    </citation>
    <scope>NUCLEOTIDE SEQUENCE [LARGE SCALE GENOMIC DNA]</scope>
    <source>
        <strain evidence="5 7">JCM 13573</strain>
    </source>
</reference>
<keyword evidence="4" id="KW-1133">Transmembrane helix</keyword>
<organism evidence="6 8">
    <name type="scientific">Mycobacterium kubicae</name>
    <dbReference type="NCBI Taxonomy" id="120959"/>
    <lineage>
        <taxon>Bacteria</taxon>
        <taxon>Bacillati</taxon>
        <taxon>Actinomycetota</taxon>
        <taxon>Actinomycetes</taxon>
        <taxon>Mycobacteriales</taxon>
        <taxon>Mycobacteriaceae</taxon>
        <taxon>Mycobacterium</taxon>
        <taxon>Mycobacterium simiae complex</taxon>
    </lineage>
</organism>
<gene>
    <name evidence="6" type="ORF">I2456_22390</name>
    <name evidence="5" type="ORF">MKUB_42830</name>
</gene>
<dbReference type="AlphaFoldDB" id="A0AAX1J6S9"/>
<feature type="transmembrane region" description="Helical" evidence="4">
    <location>
        <begin position="91"/>
        <end position="112"/>
    </location>
</feature>
<dbReference type="RefSeq" id="WP_139823309.1">
    <property type="nucleotide sequence ID" value="NZ_BLKU01000005.1"/>
</dbReference>
<evidence type="ECO:0000256" key="4">
    <source>
        <dbReference type="SAM" id="Phobius"/>
    </source>
</evidence>
<evidence type="ECO:0008006" key="9">
    <source>
        <dbReference type="Google" id="ProtNLM"/>
    </source>
</evidence>
<name>A0AAX1J6S9_9MYCO</name>
<evidence type="ECO:0000256" key="3">
    <source>
        <dbReference type="SAM" id="MobiDB-lite"/>
    </source>
</evidence>
<evidence type="ECO:0000313" key="5">
    <source>
        <dbReference type="EMBL" id="GFG66793.1"/>
    </source>
</evidence>
<evidence type="ECO:0000313" key="8">
    <source>
        <dbReference type="Proteomes" id="UP000663583"/>
    </source>
</evidence>
<keyword evidence="2 4" id="KW-0472">Membrane</keyword>
<dbReference type="PANTHER" id="PTHR37042:SF4">
    <property type="entry name" value="OUTER MEMBRANE PROTEIN RV1973"/>
    <property type="match status" value="1"/>
</dbReference>
<reference evidence="6" key="3">
    <citation type="submission" date="2020-11" db="EMBL/GenBank/DDBJ databases">
        <title>Intraspecies plasmid and genomic variation of Mycobacterium kubicae revealed by the complete genome sequences of two clinical isolates.</title>
        <authorList>
            <person name="Hendrix J.R."/>
            <person name="Epperson L.E."/>
            <person name="Honda J.R."/>
            <person name="Strong M."/>
        </authorList>
    </citation>
    <scope>NUCLEOTIDE SEQUENCE</scope>
    <source>
        <strain evidence="6">JCM 13573</strain>
    </source>
</reference>
<feature type="region of interest" description="Disordered" evidence="3">
    <location>
        <begin position="1"/>
        <end position="84"/>
    </location>
</feature>
<comment type="subcellular location">
    <subcellularLocation>
        <location evidence="1">Membrane</location>
    </subcellularLocation>
</comment>
<evidence type="ECO:0000313" key="7">
    <source>
        <dbReference type="Proteomes" id="UP000465306"/>
    </source>
</evidence>
<sequence>MPSQEPEPSLAQAEQEVASAQARAEAARARAADLRRRAQELLAEPGETTDDSTDAPELGDCAAPELPSDTSRRRRRVKLRLPRPRRPGRKALALSAAAAVVCGALAASGYVLHYHRTAEQQRQRTAEIAAVARQNAVTLMAIDANKAREDIQHVIDISTGQFKLGMLLAAEDMVKQVQQSKVSTKVTVEGVAVQSATDNSAVVLVAAKAEASGPDRKPPPHQWRIVMTLQQENGQLKIAAIEALP</sequence>
<feature type="compositionally biased region" description="Basic residues" evidence="3">
    <location>
        <begin position="72"/>
        <end position="84"/>
    </location>
</feature>
<dbReference type="Proteomes" id="UP000663583">
    <property type="component" value="Chromosome"/>
</dbReference>
<evidence type="ECO:0000256" key="2">
    <source>
        <dbReference type="ARBA" id="ARBA00023136"/>
    </source>
</evidence>